<dbReference type="SUPFAM" id="SSF55811">
    <property type="entry name" value="Nudix"/>
    <property type="match status" value="1"/>
</dbReference>
<dbReference type="InterPro" id="IPR020084">
    <property type="entry name" value="NUDIX_hydrolase_CS"/>
</dbReference>
<name>A0A0M1P1X0_9BACL</name>
<dbReference type="OrthoDB" id="9816289at2"/>
<evidence type="ECO:0000313" key="5">
    <source>
        <dbReference type="Proteomes" id="UP000036932"/>
    </source>
</evidence>
<dbReference type="GO" id="GO:0004081">
    <property type="term" value="F:bis(5'-nucleosyl)-tetraphosphatase (asymmetrical) activity"/>
    <property type="evidence" value="ECO:0007669"/>
    <property type="project" value="TreeGrafter"/>
</dbReference>
<gene>
    <name evidence="4" type="ORF">AM231_03855</name>
</gene>
<organism evidence="4 5">
    <name type="scientific">Paenibacillus solani</name>
    <dbReference type="NCBI Taxonomy" id="1705565"/>
    <lineage>
        <taxon>Bacteria</taxon>
        <taxon>Bacillati</taxon>
        <taxon>Bacillota</taxon>
        <taxon>Bacilli</taxon>
        <taxon>Bacillales</taxon>
        <taxon>Paenibacillaceae</taxon>
        <taxon>Paenibacillus</taxon>
    </lineage>
</organism>
<dbReference type="PANTHER" id="PTHR21340:SF0">
    <property type="entry name" value="BIS(5'-NUCLEOSYL)-TETRAPHOSPHATASE [ASYMMETRICAL]"/>
    <property type="match status" value="1"/>
</dbReference>
<dbReference type="Pfam" id="PF00293">
    <property type="entry name" value="NUDIX"/>
    <property type="match status" value="1"/>
</dbReference>
<accession>A0A0M1P1X0</accession>
<dbReference type="RefSeq" id="WP_053489157.1">
    <property type="nucleotide sequence ID" value="NZ_LIUT01000001.1"/>
</dbReference>
<dbReference type="CDD" id="cd03673">
    <property type="entry name" value="NUDIX_Ap6A_hydrolase"/>
    <property type="match status" value="1"/>
</dbReference>
<comment type="similarity">
    <text evidence="2">Belongs to the Nudix hydrolase family.</text>
</comment>
<protein>
    <submittedName>
        <fullName evidence="4">NTP pyrophosphohydrolase</fullName>
    </submittedName>
</protein>
<dbReference type="InterPro" id="IPR020476">
    <property type="entry name" value="Nudix_hydrolase"/>
</dbReference>
<dbReference type="Proteomes" id="UP000036932">
    <property type="component" value="Unassembled WGS sequence"/>
</dbReference>
<feature type="domain" description="Nudix hydrolase" evidence="3">
    <location>
        <begin position="3"/>
        <end position="138"/>
    </location>
</feature>
<dbReference type="GO" id="GO:0006167">
    <property type="term" value="P:AMP biosynthetic process"/>
    <property type="evidence" value="ECO:0007669"/>
    <property type="project" value="TreeGrafter"/>
</dbReference>
<dbReference type="Gene3D" id="3.90.79.10">
    <property type="entry name" value="Nucleoside Triphosphate Pyrophosphohydrolase"/>
    <property type="match status" value="1"/>
</dbReference>
<evidence type="ECO:0000259" key="3">
    <source>
        <dbReference type="PROSITE" id="PS51462"/>
    </source>
</evidence>
<dbReference type="GO" id="GO:0006754">
    <property type="term" value="P:ATP biosynthetic process"/>
    <property type="evidence" value="ECO:0007669"/>
    <property type="project" value="TreeGrafter"/>
</dbReference>
<proteinExistence type="inferred from homology"/>
<keyword evidence="5" id="KW-1185">Reference proteome</keyword>
<comment type="caution">
    <text evidence="4">The sequence shown here is derived from an EMBL/GenBank/DDBJ whole genome shotgun (WGS) entry which is preliminary data.</text>
</comment>
<dbReference type="PROSITE" id="PS00893">
    <property type="entry name" value="NUDIX_BOX"/>
    <property type="match status" value="1"/>
</dbReference>
<dbReference type="PROSITE" id="PS51462">
    <property type="entry name" value="NUDIX"/>
    <property type="match status" value="1"/>
</dbReference>
<dbReference type="EMBL" id="LIUT01000001">
    <property type="protein sequence ID" value="KOR88367.1"/>
    <property type="molecule type" value="Genomic_DNA"/>
</dbReference>
<evidence type="ECO:0000256" key="2">
    <source>
        <dbReference type="RuleBase" id="RU003476"/>
    </source>
</evidence>
<dbReference type="PRINTS" id="PR00502">
    <property type="entry name" value="NUDIXFAMILY"/>
</dbReference>
<reference evidence="5" key="1">
    <citation type="submission" date="2015-08" db="EMBL/GenBank/DDBJ databases">
        <title>Genome sequencing project for genomic taxonomy and phylogenomics of Bacillus-like bacteria.</title>
        <authorList>
            <person name="Liu B."/>
            <person name="Wang J."/>
            <person name="Zhu Y."/>
            <person name="Liu G."/>
            <person name="Chen Q."/>
            <person name="Chen Z."/>
            <person name="Lan J."/>
            <person name="Che J."/>
            <person name="Ge C."/>
            <person name="Shi H."/>
            <person name="Pan Z."/>
            <person name="Liu X."/>
        </authorList>
    </citation>
    <scope>NUCLEOTIDE SEQUENCE [LARGE SCALE GENOMIC DNA]</scope>
    <source>
        <strain evidence="5">FJAT-22460</strain>
    </source>
</reference>
<evidence type="ECO:0000313" key="4">
    <source>
        <dbReference type="EMBL" id="KOR88367.1"/>
    </source>
</evidence>
<dbReference type="InterPro" id="IPR000086">
    <property type="entry name" value="NUDIX_hydrolase_dom"/>
</dbReference>
<dbReference type="InterPro" id="IPR051325">
    <property type="entry name" value="Nudix_hydrolase_domain"/>
</dbReference>
<sequence>MTYTQISAGGVVYRHHEGALQVQLILDRYGKTSLPKGKMEAGETVEQTALREICEETGIVGSITSPVDIIAYKYQHPEFGQVDKEVHYYLVKAVGGTLKPQVEEINGVDWFEPLSAWRKQRSNGYNNNDIILRKALALLEVSIPADEDMKG</sequence>
<dbReference type="PANTHER" id="PTHR21340">
    <property type="entry name" value="DIADENOSINE 5,5-P1,P4-TETRAPHOSPHATE PYROPHOSPHOHYDROLASE MUTT"/>
    <property type="match status" value="1"/>
</dbReference>
<keyword evidence="1 2" id="KW-0378">Hydrolase</keyword>
<dbReference type="PATRIC" id="fig|1705565.3.peg.2649"/>
<dbReference type="AlphaFoldDB" id="A0A0M1P1X0"/>
<evidence type="ECO:0000256" key="1">
    <source>
        <dbReference type="ARBA" id="ARBA00022801"/>
    </source>
</evidence>
<dbReference type="InterPro" id="IPR015797">
    <property type="entry name" value="NUDIX_hydrolase-like_dom_sf"/>
</dbReference>